<evidence type="ECO:0000313" key="2">
    <source>
        <dbReference type="EMBL" id="TYK34380.1"/>
    </source>
</evidence>
<dbReference type="AlphaFoldDB" id="A0A5D3EFW8"/>
<dbReference type="Proteomes" id="UP000324383">
    <property type="component" value="Unassembled WGS sequence"/>
</dbReference>
<dbReference type="Gene3D" id="1.10.260.40">
    <property type="entry name" value="lambda repressor-like DNA-binding domains"/>
    <property type="match status" value="1"/>
</dbReference>
<dbReference type="Pfam" id="PF01381">
    <property type="entry name" value="HTH_3"/>
    <property type="match status" value="1"/>
</dbReference>
<dbReference type="RefSeq" id="WP_087403902.1">
    <property type="nucleotide sequence ID" value="NZ_CP197398.1"/>
</dbReference>
<protein>
    <submittedName>
        <fullName evidence="2">Transcriptional regulator</fullName>
    </submittedName>
</protein>
<gene>
    <name evidence="2" type="ORF">FNJ60_05155</name>
</gene>
<dbReference type="GO" id="GO:0003677">
    <property type="term" value="F:DNA binding"/>
    <property type="evidence" value="ECO:0007669"/>
    <property type="project" value="InterPro"/>
</dbReference>
<sequence>MNDLNIKEIREKLGVSQETLAEMVGVHPRTIQNWESGTKIPRSKHAILRDLVLKPQNYAGGEQQNVHGDNINGNNVTVHKTDTDKLLEILASKEQSLAKAQEHIDKLLEIIGNLTKGQ</sequence>
<dbReference type="InterPro" id="IPR001387">
    <property type="entry name" value="Cro/C1-type_HTH"/>
</dbReference>
<evidence type="ECO:0000259" key="1">
    <source>
        <dbReference type="PROSITE" id="PS50943"/>
    </source>
</evidence>
<reference evidence="2 3" key="1">
    <citation type="submission" date="2019-07" db="EMBL/GenBank/DDBJ databases">
        <title>Draft Genome Sequences of Bacteroides pyogenes Strains Isolated from the Uterus Holstein Dairy Cows with Metritis.</title>
        <authorList>
            <person name="Cunha F."/>
            <person name="Galvao K.N."/>
            <person name="Jeon S.J."/>
            <person name="Jeong K.C."/>
        </authorList>
    </citation>
    <scope>NUCLEOTIDE SEQUENCE [LARGE SCALE GENOMIC DNA]</scope>
    <source>
        <strain evidence="2 3">KG-31</strain>
    </source>
</reference>
<comment type="caution">
    <text evidence="2">The sequence shown here is derived from an EMBL/GenBank/DDBJ whole genome shotgun (WGS) entry which is preliminary data.</text>
</comment>
<evidence type="ECO:0000313" key="3">
    <source>
        <dbReference type="Proteomes" id="UP000324383"/>
    </source>
</evidence>
<accession>A0A5D3EFW8</accession>
<proteinExistence type="predicted"/>
<organism evidence="2 3">
    <name type="scientific">Bacteroides pyogenes</name>
    <dbReference type="NCBI Taxonomy" id="310300"/>
    <lineage>
        <taxon>Bacteria</taxon>
        <taxon>Pseudomonadati</taxon>
        <taxon>Bacteroidota</taxon>
        <taxon>Bacteroidia</taxon>
        <taxon>Bacteroidales</taxon>
        <taxon>Bacteroidaceae</taxon>
        <taxon>Bacteroides</taxon>
    </lineage>
</organism>
<dbReference type="SMART" id="SM00530">
    <property type="entry name" value="HTH_XRE"/>
    <property type="match status" value="1"/>
</dbReference>
<dbReference type="EMBL" id="VKLW01000008">
    <property type="protein sequence ID" value="TYK34380.1"/>
    <property type="molecule type" value="Genomic_DNA"/>
</dbReference>
<dbReference type="PROSITE" id="PS50943">
    <property type="entry name" value="HTH_CROC1"/>
    <property type="match status" value="1"/>
</dbReference>
<name>A0A5D3EFW8_9BACE</name>
<dbReference type="InterPro" id="IPR010982">
    <property type="entry name" value="Lambda_DNA-bd_dom_sf"/>
</dbReference>
<keyword evidence="3" id="KW-1185">Reference proteome</keyword>
<feature type="domain" description="HTH cro/C1-type" evidence="1">
    <location>
        <begin position="6"/>
        <end position="47"/>
    </location>
</feature>
<dbReference type="CDD" id="cd00093">
    <property type="entry name" value="HTH_XRE"/>
    <property type="match status" value="1"/>
</dbReference>
<dbReference type="SUPFAM" id="SSF47413">
    <property type="entry name" value="lambda repressor-like DNA-binding domains"/>
    <property type="match status" value="1"/>
</dbReference>